<organism evidence="6 7">
    <name type="scientific">Sediminibacillus albus</name>
    <dbReference type="NCBI Taxonomy" id="407036"/>
    <lineage>
        <taxon>Bacteria</taxon>
        <taxon>Bacillati</taxon>
        <taxon>Bacillota</taxon>
        <taxon>Bacilli</taxon>
        <taxon>Bacillales</taxon>
        <taxon>Bacillaceae</taxon>
        <taxon>Sediminibacillus</taxon>
    </lineage>
</organism>
<comment type="similarity">
    <text evidence="1 4">Belongs to the GTP cyclohydrolase I type 2/NIF3 family.</text>
</comment>
<evidence type="ECO:0000256" key="3">
    <source>
        <dbReference type="ARBA" id="ARBA00022723"/>
    </source>
</evidence>
<dbReference type="Gene3D" id="3.40.1390.30">
    <property type="entry name" value="NIF3 (NGG1p interacting factor 3)-like"/>
    <property type="match status" value="2"/>
</dbReference>
<dbReference type="Pfam" id="PF01784">
    <property type="entry name" value="DUF34_NIF3"/>
    <property type="match status" value="1"/>
</dbReference>
<dbReference type="PANTHER" id="PTHR13799">
    <property type="entry name" value="NGG1 INTERACTING FACTOR 3"/>
    <property type="match status" value="1"/>
</dbReference>
<reference evidence="6 7" key="1">
    <citation type="submission" date="2016-10" db="EMBL/GenBank/DDBJ databases">
        <authorList>
            <person name="de Groot N.N."/>
        </authorList>
    </citation>
    <scope>NUCLEOTIDE SEQUENCE [LARGE SCALE GENOMIC DNA]</scope>
    <source>
        <strain evidence="6 7">CGMCC 1.6502</strain>
    </source>
</reference>
<protein>
    <recommendedName>
        <fullName evidence="2 4">GTP cyclohydrolase 1 type 2 homolog</fullName>
    </recommendedName>
</protein>
<gene>
    <name evidence="6" type="ORF">SAMN05216243_3495</name>
</gene>
<dbReference type="NCBIfam" id="TIGR00486">
    <property type="entry name" value="YbgI_SA1388"/>
    <property type="match status" value="1"/>
</dbReference>
<dbReference type="Proteomes" id="UP000198694">
    <property type="component" value="Unassembled WGS sequence"/>
</dbReference>
<feature type="binding site" evidence="5">
    <location>
        <position position="334"/>
    </location>
    <ligand>
        <name>a divalent metal cation</name>
        <dbReference type="ChEBI" id="CHEBI:60240"/>
        <label>1</label>
    </ligand>
</feature>
<proteinExistence type="inferred from homology"/>
<dbReference type="PANTHER" id="PTHR13799:SF14">
    <property type="entry name" value="GTP CYCLOHYDROLASE 1 TYPE 2 HOMOLOG"/>
    <property type="match status" value="1"/>
</dbReference>
<dbReference type="FunFam" id="3.40.1390.30:FF:000001">
    <property type="entry name" value="GTP cyclohydrolase 1 type 2"/>
    <property type="match status" value="1"/>
</dbReference>
<evidence type="ECO:0000256" key="4">
    <source>
        <dbReference type="PIRNR" id="PIRNR037489"/>
    </source>
</evidence>
<keyword evidence="7" id="KW-1185">Reference proteome</keyword>
<sequence>MNGKLATGKHIIELFEAWSPQKLAYDWDNVGLQVGTLSNPVNKVMVTLDVLENVVDEAIEADVNLIIAHHPLLFKSLKQINLEDPKGKVIEKLIKNNITVYAAHTNLDITRGGVSDILADKLGIKETSVLVPSGEDKLVKVAVFVPVDYTDSVREAMAVRGAGYIGNYSHCSFRTVGEGTFKPQEGTQPFIGSQDELARVEEEKLETIIPKSKLSDVLTALTEAHPYEEPAYDILPLENKGKSTGVGRLGNLPASMSLQELSNHVKTRLDVPTVRVVGNLEQEVRKIAVLGGSGEDFINQAYQQGADVYITGDLTFHEAQDAWQAGLNIIDPGHHVEKFMKQAVKDYLQKLLQELQVDTEVIISKANTEPFHFI</sequence>
<dbReference type="PIRSF" id="PIRSF037489">
    <property type="entry name" value="UCP037489_NIF3_YqfO"/>
    <property type="match status" value="1"/>
</dbReference>
<dbReference type="GO" id="GO:0005737">
    <property type="term" value="C:cytoplasm"/>
    <property type="evidence" value="ECO:0007669"/>
    <property type="project" value="TreeGrafter"/>
</dbReference>
<dbReference type="RefSeq" id="WP_093216967.1">
    <property type="nucleotide sequence ID" value="NZ_FNFL01000008.1"/>
</dbReference>
<dbReference type="GO" id="GO:0046872">
    <property type="term" value="F:metal ion binding"/>
    <property type="evidence" value="ECO:0007669"/>
    <property type="project" value="UniProtKB-UniRule"/>
</dbReference>
<dbReference type="InterPro" id="IPR017221">
    <property type="entry name" value="DUF34/NIF3_bac"/>
</dbReference>
<dbReference type="InterPro" id="IPR036069">
    <property type="entry name" value="DUF34/NIF3_sf"/>
</dbReference>
<evidence type="ECO:0000256" key="2">
    <source>
        <dbReference type="ARBA" id="ARBA00022112"/>
    </source>
</evidence>
<feature type="binding site" evidence="5">
    <location>
        <position position="69"/>
    </location>
    <ligand>
        <name>a divalent metal cation</name>
        <dbReference type="ChEBI" id="CHEBI:60240"/>
        <label>1</label>
    </ligand>
</feature>
<evidence type="ECO:0000313" key="7">
    <source>
        <dbReference type="Proteomes" id="UP000198694"/>
    </source>
</evidence>
<name>A0A1G9CR68_9BACI</name>
<feature type="binding site" evidence="5">
    <location>
        <position position="70"/>
    </location>
    <ligand>
        <name>a divalent metal cation</name>
        <dbReference type="ChEBI" id="CHEBI:60240"/>
        <label>1</label>
    </ligand>
</feature>
<dbReference type="EMBL" id="FNFL01000008">
    <property type="protein sequence ID" value="SDK54117.1"/>
    <property type="molecule type" value="Genomic_DNA"/>
</dbReference>
<evidence type="ECO:0000313" key="6">
    <source>
        <dbReference type="EMBL" id="SDK54117.1"/>
    </source>
</evidence>
<dbReference type="InterPro" id="IPR002678">
    <property type="entry name" value="DUF34/NIF3"/>
</dbReference>
<dbReference type="AlphaFoldDB" id="A0A1G9CR68"/>
<dbReference type="InterPro" id="IPR015867">
    <property type="entry name" value="N-reg_PII/ATP_PRibTrfase_C"/>
</dbReference>
<evidence type="ECO:0000256" key="1">
    <source>
        <dbReference type="ARBA" id="ARBA00006964"/>
    </source>
</evidence>
<feature type="binding site" evidence="5">
    <location>
        <position position="337"/>
    </location>
    <ligand>
        <name>a divalent metal cation</name>
        <dbReference type="ChEBI" id="CHEBI:60240"/>
        <label>1</label>
    </ligand>
</feature>
<dbReference type="STRING" id="407036.SAMN05216243_3495"/>
<evidence type="ECO:0000256" key="5">
    <source>
        <dbReference type="PIRSR" id="PIRSR602678-1"/>
    </source>
</evidence>
<keyword evidence="3 4" id="KW-0479">Metal-binding</keyword>
<dbReference type="Gene3D" id="3.30.70.120">
    <property type="match status" value="1"/>
</dbReference>
<dbReference type="SUPFAM" id="SSF102705">
    <property type="entry name" value="NIF3 (NGG1p interacting factor 3)-like"/>
    <property type="match status" value="1"/>
</dbReference>
<feature type="binding site" evidence="5">
    <location>
        <position position="108"/>
    </location>
    <ligand>
        <name>a divalent metal cation</name>
        <dbReference type="ChEBI" id="CHEBI:60240"/>
        <label>1</label>
    </ligand>
</feature>
<accession>A0A1G9CR68</accession>
<dbReference type="OrthoDB" id="9792792at2"/>
<dbReference type="FunFam" id="3.30.70.120:FF:000006">
    <property type="entry name" value="GTP cyclohydrolase 1 type 2 homolog"/>
    <property type="match status" value="1"/>
</dbReference>